<proteinExistence type="predicted"/>
<accession>A0ABQ1RMI7</accession>
<name>A0ABQ1RMI7_9BURK</name>
<protein>
    <submittedName>
        <fullName evidence="2">Uncharacterized protein</fullName>
    </submittedName>
</protein>
<evidence type="ECO:0000313" key="3">
    <source>
        <dbReference type="Proteomes" id="UP000597138"/>
    </source>
</evidence>
<reference evidence="3" key="1">
    <citation type="journal article" date="2019" name="Int. J. Syst. Evol. Microbiol.">
        <title>The Global Catalogue of Microorganisms (GCM) 10K type strain sequencing project: providing services to taxonomists for standard genome sequencing and annotation.</title>
        <authorList>
            <consortium name="The Broad Institute Genomics Platform"/>
            <consortium name="The Broad Institute Genome Sequencing Center for Infectious Disease"/>
            <person name="Wu L."/>
            <person name="Ma J."/>
        </authorList>
    </citation>
    <scope>NUCLEOTIDE SEQUENCE [LARGE SCALE GENOMIC DNA]</scope>
    <source>
        <strain evidence="3">CGMCC 1.11013</strain>
    </source>
</reference>
<organism evidence="2 3">
    <name type="scientific">Caballeronia grimmiae</name>
    <dbReference type="NCBI Taxonomy" id="1071679"/>
    <lineage>
        <taxon>Bacteria</taxon>
        <taxon>Pseudomonadati</taxon>
        <taxon>Pseudomonadota</taxon>
        <taxon>Betaproteobacteria</taxon>
        <taxon>Burkholderiales</taxon>
        <taxon>Burkholderiaceae</taxon>
        <taxon>Caballeronia</taxon>
    </lineage>
</organism>
<evidence type="ECO:0000256" key="1">
    <source>
        <dbReference type="SAM" id="MobiDB-lite"/>
    </source>
</evidence>
<feature type="region of interest" description="Disordered" evidence="1">
    <location>
        <begin position="70"/>
        <end position="102"/>
    </location>
</feature>
<dbReference type="EMBL" id="BMEG01000004">
    <property type="protein sequence ID" value="GGD71652.1"/>
    <property type="molecule type" value="Genomic_DNA"/>
</dbReference>
<comment type="caution">
    <text evidence="2">The sequence shown here is derived from an EMBL/GenBank/DDBJ whole genome shotgun (WGS) entry which is preliminary data.</text>
</comment>
<sequence>MTGIPLMPAKTIVPAASRTDISGLAEIIDFVMMSDACMSGSIETERTSNRKEIDSYVIRIRCAKHESFAYDSTQDRESTLQASSSTSHVRDCEPSAAKESFP</sequence>
<keyword evidence="3" id="KW-1185">Reference proteome</keyword>
<dbReference type="Proteomes" id="UP000597138">
    <property type="component" value="Unassembled WGS sequence"/>
</dbReference>
<gene>
    <name evidence="2" type="ORF">GCM10010985_27670</name>
</gene>
<evidence type="ECO:0000313" key="2">
    <source>
        <dbReference type="EMBL" id="GGD71652.1"/>
    </source>
</evidence>